<evidence type="ECO:0000256" key="8">
    <source>
        <dbReference type="HAMAP-Rule" id="MF_00432"/>
    </source>
</evidence>
<comment type="subcellular location">
    <subcellularLocation>
        <location evidence="1">Membrane</location>
        <topology evidence="1">Single-pass membrane protein</topology>
    </subcellularLocation>
    <subcellularLocation>
        <location evidence="8">Plastid</location>
        <location evidence="8">Chloroplast thylakoid membrane</location>
        <topology evidence="8">Single-pass membrane protein</topology>
    </subcellularLocation>
</comment>
<organism evidence="10">
    <name type="scientific">Orobanche cernua var. cumana</name>
    <dbReference type="NCBI Taxonomy" id="78542"/>
    <lineage>
        <taxon>Eukaryota</taxon>
        <taxon>Viridiplantae</taxon>
        <taxon>Streptophyta</taxon>
        <taxon>Embryophyta</taxon>
        <taxon>Tracheophyta</taxon>
        <taxon>Spermatophyta</taxon>
        <taxon>Magnoliopsida</taxon>
        <taxon>eudicotyledons</taxon>
        <taxon>Gunneridae</taxon>
        <taxon>Pentapetalae</taxon>
        <taxon>asterids</taxon>
        <taxon>lamiids</taxon>
        <taxon>Lamiales</taxon>
        <taxon>Orobanchaceae</taxon>
        <taxon>Orobancheae</taxon>
        <taxon>Orobanche</taxon>
    </lineage>
</organism>
<evidence type="ECO:0000256" key="7">
    <source>
        <dbReference type="ARBA" id="ARBA00023136"/>
    </source>
</evidence>
<keyword evidence="7 8" id="KW-0472">Membrane</keyword>
<keyword evidence="10" id="KW-0934">Plastid</keyword>
<dbReference type="AlphaFoldDB" id="A0A1C8E0X1"/>
<dbReference type="GO" id="GO:0009535">
    <property type="term" value="C:chloroplast thylakoid membrane"/>
    <property type="evidence" value="ECO:0007669"/>
    <property type="project" value="UniProtKB-SubCell"/>
</dbReference>
<protein>
    <recommendedName>
        <fullName evidence="8">Cytochrome b6-f complex subunit 5</fullName>
    </recommendedName>
    <alternativeName>
        <fullName evidence="8">Cytochrome b6-f complex subunit PetG</fullName>
    </alternativeName>
    <alternativeName>
        <fullName evidence="8">Cytochrome b6-f complex subunit V</fullName>
    </alternativeName>
</protein>
<dbReference type="GO" id="GO:0015979">
    <property type="term" value="P:photosynthesis"/>
    <property type="evidence" value="ECO:0007669"/>
    <property type="project" value="UniProtKB-KW"/>
</dbReference>
<evidence type="ECO:0000256" key="9">
    <source>
        <dbReference type="SAM" id="Phobius"/>
    </source>
</evidence>
<comment type="function">
    <text evidence="8">Component of the cytochrome b6-f complex, which mediates electron transfer between photosystem II (PSII) and photosystem I (PSI), cyclic electron flow around PSI, and state transitions. PetG is required for either the stability or assembly of the cytochrome b6-f complex.</text>
</comment>
<dbReference type="GO" id="GO:0017004">
    <property type="term" value="P:cytochrome complex assembly"/>
    <property type="evidence" value="ECO:0007669"/>
    <property type="project" value="UniProtKB-UniRule"/>
</dbReference>
<accession>A0A1C8E0X1</accession>
<keyword evidence="3 8" id="KW-0602">Photosynthesis</keyword>
<evidence type="ECO:0000256" key="5">
    <source>
        <dbReference type="ARBA" id="ARBA00022982"/>
    </source>
</evidence>
<keyword evidence="6 8" id="KW-1133">Transmembrane helix</keyword>
<evidence type="ECO:0000256" key="2">
    <source>
        <dbReference type="ARBA" id="ARBA00022448"/>
    </source>
</evidence>
<gene>
    <name evidence="8 10" type="primary">petG</name>
</gene>
<evidence type="ECO:0000256" key="4">
    <source>
        <dbReference type="ARBA" id="ARBA00022692"/>
    </source>
</evidence>
<name>A0A1C8E0X1_OROCE</name>
<keyword evidence="2 8" id="KW-0813">Transport</keyword>
<dbReference type="EMBL" id="KT387722">
    <property type="protein sequence ID" value="ALJ02197.1"/>
    <property type="molecule type" value="Genomic_DNA"/>
</dbReference>
<dbReference type="InterPro" id="IPR003683">
    <property type="entry name" value="Cyt_6/f_cplx_su5"/>
</dbReference>
<keyword evidence="5 8" id="KW-0249">Electron transport</keyword>
<dbReference type="InterPro" id="IPR036099">
    <property type="entry name" value="Cyt_6/f_cplx_su5_sf"/>
</dbReference>
<dbReference type="HAMAP" id="MF_00432">
    <property type="entry name" value="Cytb6_f_PetG"/>
    <property type="match status" value="1"/>
</dbReference>
<evidence type="ECO:0000313" key="10">
    <source>
        <dbReference type="EMBL" id="ALJ02197.1"/>
    </source>
</evidence>
<reference evidence="10" key="1">
    <citation type="journal article" date="2016" name="New Phytol.">
        <title>Massive intracellular gene transfer during plastid genome reduction in nongreen Orobanchaceae.</title>
        <authorList>
            <person name="Cusimano N."/>
            <person name="Wicke S."/>
        </authorList>
    </citation>
    <scope>NUCLEOTIDE SEQUENCE</scope>
</reference>
<evidence type="ECO:0000256" key="1">
    <source>
        <dbReference type="ARBA" id="ARBA00004167"/>
    </source>
</evidence>
<feature type="transmembrane region" description="Helical" evidence="9">
    <location>
        <begin position="6"/>
        <end position="27"/>
    </location>
</feature>
<dbReference type="GO" id="GO:0009512">
    <property type="term" value="C:cytochrome b6f complex"/>
    <property type="evidence" value="ECO:0007669"/>
    <property type="project" value="InterPro"/>
</dbReference>
<keyword evidence="10" id="KW-0150">Chloroplast</keyword>
<evidence type="ECO:0000256" key="3">
    <source>
        <dbReference type="ARBA" id="ARBA00022531"/>
    </source>
</evidence>
<dbReference type="Pfam" id="PF02529">
    <property type="entry name" value="PetG"/>
    <property type="match status" value="1"/>
</dbReference>
<evidence type="ECO:0000256" key="6">
    <source>
        <dbReference type="ARBA" id="ARBA00022989"/>
    </source>
</evidence>
<keyword evidence="4 8" id="KW-0812">Transmembrane</keyword>
<proteinExistence type="inferred from homology"/>
<comment type="similarity">
    <text evidence="8">Belongs to the PetG family.</text>
</comment>
<dbReference type="SUPFAM" id="SSF103446">
    <property type="entry name" value="PetG subunit of the cytochrome b6f complex"/>
    <property type="match status" value="1"/>
</dbReference>
<sequence>MIEVFLFGIILGLILITLIGLLVTEYLQYRCGDQLDFGLINIFY</sequence>
<comment type="subunit">
    <text evidence="8">The 4 large subunits of the cytochrome b6-f complex are cytochrome b6, subunit IV (17 kDa polypeptide, PetD), cytochrome f and the Rieske protein, while the 4 small subunits are PetG, PetL, PetM and PetN. The complex functions as a dimer.</text>
</comment>
<keyword evidence="8" id="KW-0793">Thylakoid</keyword>
<geneLocation type="chloroplast" evidence="10"/>